<keyword evidence="5" id="KW-0175">Coiled coil</keyword>
<accession>A0AAD7XC31</accession>
<dbReference type="EMBL" id="JAPEVG010000186">
    <property type="protein sequence ID" value="KAJ8474515.1"/>
    <property type="molecule type" value="Genomic_DNA"/>
</dbReference>
<evidence type="ECO:0000313" key="8">
    <source>
        <dbReference type="Proteomes" id="UP001215151"/>
    </source>
</evidence>
<evidence type="ECO:0008006" key="9">
    <source>
        <dbReference type="Google" id="ProtNLM"/>
    </source>
</evidence>
<feature type="compositionally biased region" description="Polar residues" evidence="6">
    <location>
        <begin position="29"/>
        <end position="40"/>
    </location>
</feature>
<evidence type="ECO:0000256" key="1">
    <source>
        <dbReference type="ARBA" id="ARBA00004496"/>
    </source>
</evidence>
<sequence length="453" mass="50231">MLWCLPSTPIDISRHISFRRRRPDLQSFGSRRTANLSRGASNSSSSEKTLLDSKHKLSESHEVLLIDTPSPPPKDRRSFHLLPKLEFEADSDSTAHSTPVRESKVPPVPTPPSKPASRPLPVPKILPLPLEDEEPPTQPWYRRRLISSSQTGTYARPSIFPRSDFALSTPGAAAAGLNLFGGLDDRAKNDVYSISVNDFSVSRLYTMGDLPSTRFGHKTSREWTRVFVDGPAPAGRLGHSVVMIGPRIYVFGGHAHGQYFNDIWCFDLATLISKPAWEQLDPPKGAPKPSRRSGHSCVAYKDQLIIFGGTDGQYHYNDIWAFDTRSRTWSEFWCSGYIPSPRESHGAAIVNDIVYVFGGRGVDGANIGELAAFRLSNQRWYMFHHMGQEPAPRSGHGMVAVGSKVYILGGVSEDDLEGNDANVVYVLETNMIKYPPVRRPLPRTPAGRSLGEQ</sequence>
<proteinExistence type="predicted"/>
<evidence type="ECO:0000313" key="7">
    <source>
        <dbReference type="EMBL" id="KAJ8474515.1"/>
    </source>
</evidence>
<dbReference type="SMART" id="SM00612">
    <property type="entry name" value="Kelch"/>
    <property type="match status" value="2"/>
</dbReference>
<dbReference type="InterPro" id="IPR006652">
    <property type="entry name" value="Kelch_1"/>
</dbReference>
<dbReference type="Proteomes" id="UP001215151">
    <property type="component" value="Unassembled WGS sequence"/>
</dbReference>
<comment type="subcellular location">
    <subcellularLocation>
        <location evidence="1">Cytoplasm</location>
    </subcellularLocation>
</comment>
<evidence type="ECO:0000256" key="2">
    <source>
        <dbReference type="ARBA" id="ARBA00022441"/>
    </source>
</evidence>
<organism evidence="7 8">
    <name type="scientific">Trametes cubensis</name>
    <dbReference type="NCBI Taxonomy" id="1111947"/>
    <lineage>
        <taxon>Eukaryota</taxon>
        <taxon>Fungi</taxon>
        <taxon>Dikarya</taxon>
        <taxon>Basidiomycota</taxon>
        <taxon>Agaricomycotina</taxon>
        <taxon>Agaricomycetes</taxon>
        <taxon>Polyporales</taxon>
        <taxon>Polyporaceae</taxon>
        <taxon>Trametes</taxon>
    </lineage>
</organism>
<dbReference type="Pfam" id="PF24681">
    <property type="entry name" value="Kelch_KLHDC2_KLHL20_DRC7"/>
    <property type="match status" value="1"/>
</dbReference>
<keyword evidence="2" id="KW-0880">Kelch repeat</keyword>
<dbReference type="InterPro" id="IPR015915">
    <property type="entry name" value="Kelch-typ_b-propeller"/>
</dbReference>
<comment type="caution">
    <text evidence="7">The sequence shown here is derived from an EMBL/GenBank/DDBJ whole genome shotgun (WGS) entry which is preliminary data.</text>
</comment>
<dbReference type="PANTHER" id="PTHR46093:SF18">
    <property type="entry name" value="FIBRONECTIN TYPE-III DOMAIN-CONTAINING PROTEIN"/>
    <property type="match status" value="1"/>
</dbReference>
<dbReference type="AlphaFoldDB" id="A0AAD7XC31"/>
<dbReference type="Gene3D" id="2.120.10.80">
    <property type="entry name" value="Kelch-type beta propeller"/>
    <property type="match status" value="1"/>
</dbReference>
<protein>
    <recommendedName>
        <fullName evidence="9">Galactose oxidase</fullName>
    </recommendedName>
</protein>
<gene>
    <name evidence="7" type="ORF">ONZ51_g7174</name>
</gene>
<evidence type="ECO:0000256" key="4">
    <source>
        <dbReference type="ARBA" id="ARBA00022737"/>
    </source>
</evidence>
<evidence type="ECO:0000256" key="6">
    <source>
        <dbReference type="SAM" id="MobiDB-lite"/>
    </source>
</evidence>
<dbReference type="PANTHER" id="PTHR46093">
    <property type="entry name" value="ACYL-COA-BINDING DOMAIN-CONTAINING PROTEIN 5"/>
    <property type="match status" value="1"/>
</dbReference>
<keyword evidence="4" id="KW-0677">Repeat</keyword>
<evidence type="ECO:0000256" key="5">
    <source>
        <dbReference type="ARBA" id="ARBA00023054"/>
    </source>
</evidence>
<dbReference type="SUPFAM" id="SSF117281">
    <property type="entry name" value="Kelch motif"/>
    <property type="match status" value="1"/>
</dbReference>
<dbReference type="FunFam" id="2.120.10.80:FF:000049">
    <property type="entry name" value="Cell polarity protein (Tea1)"/>
    <property type="match status" value="1"/>
</dbReference>
<reference evidence="7" key="1">
    <citation type="submission" date="2022-11" db="EMBL/GenBank/DDBJ databases">
        <title>Genome Sequence of Cubamyces cubensis.</title>
        <authorList>
            <person name="Buettner E."/>
        </authorList>
    </citation>
    <scope>NUCLEOTIDE SEQUENCE</scope>
    <source>
        <strain evidence="7">MPL-01</strain>
    </source>
</reference>
<feature type="region of interest" description="Disordered" evidence="6">
    <location>
        <begin position="29"/>
        <end position="54"/>
    </location>
</feature>
<dbReference type="GO" id="GO:0005737">
    <property type="term" value="C:cytoplasm"/>
    <property type="evidence" value="ECO:0007669"/>
    <property type="project" value="UniProtKB-SubCell"/>
</dbReference>
<keyword evidence="8" id="KW-1185">Reference proteome</keyword>
<name>A0AAD7XC31_9APHY</name>
<feature type="region of interest" description="Disordered" evidence="6">
    <location>
        <begin position="90"/>
        <end position="136"/>
    </location>
</feature>
<keyword evidence="3" id="KW-0963">Cytoplasm</keyword>
<evidence type="ECO:0000256" key="3">
    <source>
        <dbReference type="ARBA" id="ARBA00022490"/>
    </source>
</evidence>
<feature type="compositionally biased region" description="Pro residues" evidence="6">
    <location>
        <begin position="106"/>
        <end position="126"/>
    </location>
</feature>